<dbReference type="Pfam" id="PF13202">
    <property type="entry name" value="EF-hand_5"/>
    <property type="match status" value="2"/>
</dbReference>
<reference evidence="6 7" key="1">
    <citation type="submission" date="2019-03" db="EMBL/GenBank/DDBJ databases">
        <title>Paracraurococcus aquatilis NE82 genome sequence.</title>
        <authorList>
            <person name="Zhao Y."/>
            <person name="Du Z."/>
        </authorList>
    </citation>
    <scope>NUCLEOTIDE SEQUENCE [LARGE SCALE GENOMIC DNA]</scope>
    <source>
        <strain evidence="6 7">NE82</strain>
    </source>
</reference>
<comment type="caution">
    <text evidence="6">The sequence shown here is derived from an EMBL/GenBank/DDBJ whole genome shotgun (WGS) entry which is preliminary data.</text>
</comment>
<dbReference type="GO" id="GO:0005509">
    <property type="term" value="F:calcium ion binding"/>
    <property type="evidence" value="ECO:0007669"/>
    <property type="project" value="InterPro"/>
</dbReference>
<proteinExistence type="predicted"/>
<dbReference type="InterPro" id="IPR018247">
    <property type="entry name" value="EF_Hand_1_Ca_BS"/>
</dbReference>
<dbReference type="AlphaFoldDB" id="A0A4R4D6A1"/>
<feature type="domain" description="EF-hand" evidence="5">
    <location>
        <begin position="66"/>
        <end position="85"/>
    </location>
</feature>
<dbReference type="RefSeq" id="WP_132296531.1">
    <property type="nucleotide sequence ID" value="NZ_SKBM01000040.1"/>
</dbReference>
<feature type="domain" description="EF-hand" evidence="5">
    <location>
        <begin position="136"/>
        <end position="153"/>
    </location>
</feature>
<keyword evidence="4" id="KW-0732">Signal</keyword>
<evidence type="ECO:0000256" key="4">
    <source>
        <dbReference type="SAM" id="SignalP"/>
    </source>
</evidence>
<feature type="chain" id="PRO_5020300683" description="EF-hand domain-containing protein" evidence="4">
    <location>
        <begin position="23"/>
        <end position="166"/>
    </location>
</feature>
<evidence type="ECO:0000256" key="2">
    <source>
        <dbReference type="ARBA" id="ARBA00022737"/>
    </source>
</evidence>
<dbReference type="OrthoDB" id="7573521at2"/>
<dbReference type="PANTHER" id="PTHR10827">
    <property type="entry name" value="RETICULOCALBIN"/>
    <property type="match status" value="1"/>
</dbReference>
<gene>
    <name evidence="6" type="ORF">EXY23_24955</name>
</gene>
<feature type="signal peptide" evidence="4">
    <location>
        <begin position="1"/>
        <end position="22"/>
    </location>
</feature>
<dbReference type="Gene3D" id="1.10.238.10">
    <property type="entry name" value="EF-hand"/>
    <property type="match status" value="2"/>
</dbReference>
<keyword evidence="2" id="KW-0677">Repeat</keyword>
<keyword evidence="7" id="KW-1185">Reference proteome</keyword>
<dbReference type="InterPro" id="IPR011992">
    <property type="entry name" value="EF-hand-dom_pair"/>
</dbReference>
<accession>A0A4R4D6A1</accession>
<dbReference type="EMBL" id="SKBM01000040">
    <property type="protein sequence ID" value="TCZ53389.1"/>
    <property type="molecule type" value="Genomic_DNA"/>
</dbReference>
<dbReference type="InterPro" id="IPR002048">
    <property type="entry name" value="EF_hand_dom"/>
</dbReference>
<feature type="region of interest" description="Disordered" evidence="3">
    <location>
        <begin position="147"/>
        <end position="166"/>
    </location>
</feature>
<evidence type="ECO:0000259" key="5">
    <source>
        <dbReference type="Pfam" id="PF13202"/>
    </source>
</evidence>
<evidence type="ECO:0000313" key="7">
    <source>
        <dbReference type="Proteomes" id="UP000295023"/>
    </source>
</evidence>
<feature type="region of interest" description="Disordered" evidence="3">
    <location>
        <begin position="24"/>
        <end position="51"/>
    </location>
</feature>
<keyword evidence="1" id="KW-0479">Metal-binding</keyword>
<evidence type="ECO:0000313" key="6">
    <source>
        <dbReference type="EMBL" id="TCZ53389.1"/>
    </source>
</evidence>
<dbReference type="Proteomes" id="UP000295023">
    <property type="component" value="Unassembled WGS sequence"/>
</dbReference>
<name>A0A4R4D6A1_9PROT</name>
<dbReference type="SUPFAM" id="SSF47473">
    <property type="entry name" value="EF-hand"/>
    <property type="match status" value="1"/>
</dbReference>
<dbReference type="PANTHER" id="PTHR10827:SF98">
    <property type="entry name" value="45 KDA CALCIUM-BINDING PROTEIN"/>
    <property type="match status" value="1"/>
</dbReference>
<dbReference type="PROSITE" id="PS00018">
    <property type="entry name" value="EF_HAND_1"/>
    <property type="match status" value="2"/>
</dbReference>
<protein>
    <recommendedName>
        <fullName evidence="5">EF-hand domain-containing protein</fullName>
    </recommendedName>
</protein>
<evidence type="ECO:0000256" key="3">
    <source>
        <dbReference type="SAM" id="MobiDB-lite"/>
    </source>
</evidence>
<evidence type="ECO:0000256" key="1">
    <source>
        <dbReference type="ARBA" id="ARBA00022723"/>
    </source>
</evidence>
<organism evidence="6 7">
    <name type="scientific">Roseicella aquatilis</name>
    <dbReference type="NCBI Taxonomy" id="2527868"/>
    <lineage>
        <taxon>Bacteria</taxon>
        <taxon>Pseudomonadati</taxon>
        <taxon>Pseudomonadota</taxon>
        <taxon>Alphaproteobacteria</taxon>
        <taxon>Acetobacterales</taxon>
        <taxon>Roseomonadaceae</taxon>
        <taxon>Roseicella</taxon>
    </lineage>
</organism>
<sequence length="166" mass="17746">MKTFRMALLGAALAAAAAPALAQTAPAPGPDNRGPRAGRGPGAILDRIDGNKDGKATWDETWIFVQDRFTAADADRDGRLTQQEMGAARLGPGLDGRERGASPEQRTRVVGMIFRGIDANRDGVVVIEEVRPLAEARFRALDANGDGAVTRDEMPAPRQRHQGRHG</sequence>